<gene>
    <name evidence="2" type="ORF">BP01DRAFT_76333</name>
</gene>
<keyword evidence="1" id="KW-0812">Transmembrane</keyword>
<proteinExistence type="predicted"/>
<reference evidence="2 3" key="1">
    <citation type="submission" date="2016-12" db="EMBL/GenBank/DDBJ databases">
        <title>The genomes of Aspergillus section Nigri reveals drivers in fungal speciation.</title>
        <authorList>
            <consortium name="DOE Joint Genome Institute"/>
            <person name="Vesth T.C."/>
            <person name="Nybo J."/>
            <person name="Theobald S."/>
            <person name="Brandl J."/>
            <person name="Frisvad J.C."/>
            <person name="Nielsen K.F."/>
            <person name="Lyhne E.K."/>
            <person name="Kogle M.E."/>
            <person name="Kuo A."/>
            <person name="Riley R."/>
            <person name="Clum A."/>
            <person name="Nolan M."/>
            <person name="Lipzen A."/>
            <person name="Salamov A."/>
            <person name="Henrissat B."/>
            <person name="Wiebenga A."/>
            <person name="De Vries R.P."/>
            <person name="Grigoriev I.V."/>
            <person name="Mortensen U.H."/>
            <person name="Andersen M.R."/>
            <person name="Baker S.E."/>
        </authorList>
    </citation>
    <scope>NUCLEOTIDE SEQUENCE [LARGE SCALE GENOMIC DNA]</scope>
    <source>
        <strain evidence="2 3">JOP 1030-1</strain>
    </source>
</reference>
<dbReference type="EMBL" id="KZ821219">
    <property type="protein sequence ID" value="PYH49397.1"/>
    <property type="molecule type" value="Genomic_DNA"/>
</dbReference>
<dbReference type="GeneID" id="37081318"/>
<keyword evidence="1" id="KW-1133">Transmembrane helix</keyword>
<name>A0A318ZQR2_9EURO</name>
<evidence type="ECO:0000256" key="1">
    <source>
        <dbReference type="SAM" id="Phobius"/>
    </source>
</evidence>
<dbReference type="AlphaFoldDB" id="A0A318ZQR2"/>
<evidence type="ECO:0000313" key="3">
    <source>
        <dbReference type="Proteomes" id="UP000248349"/>
    </source>
</evidence>
<feature type="transmembrane region" description="Helical" evidence="1">
    <location>
        <begin position="24"/>
        <end position="42"/>
    </location>
</feature>
<accession>A0A318ZQR2</accession>
<organism evidence="2 3">
    <name type="scientific">Aspergillus saccharolyticus JOP 1030-1</name>
    <dbReference type="NCBI Taxonomy" id="1450539"/>
    <lineage>
        <taxon>Eukaryota</taxon>
        <taxon>Fungi</taxon>
        <taxon>Dikarya</taxon>
        <taxon>Ascomycota</taxon>
        <taxon>Pezizomycotina</taxon>
        <taxon>Eurotiomycetes</taxon>
        <taxon>Eurotiomycetidae</taxon>
        <taxon>Eurotiales</taxon>
        <taxon>Aspergillaceae</taxon>
        <taxon>Aspergillus</taxon>
        <taxon>Aspergillus subgen. Circumdati</taxon>
    </lineage>
</organism>
<protein>
    <submittedName>
        <fullName evidence="2">Uncharacterized protein</fullName>
    </submittedName>
</protein>
<dbReference type="Proteomes" id="UP000248349">
    <property type="component" value="Unassembled WGS sequence"/>
</dbReference>
<keyword evidence="3" id="KW-1185">Reference proteome</keyword>
<keyword evidence="1" id="KW-0472">Membrane</keyword>
<sequence>MQSTGPIRSRASLTPATGVRLKTFVGNVYLLFLAPLMIGVALRRPERPRSLTGLERDFSPLGIPCPSFQRCETHEIPSICSELLLCLSIPAETQPMETMQFVMGLTA</sequence>
<evidence type="ECO:0000313" key="2">
    <source>
        <dbReference type="EMBL" id="PYH49397.1"/>
    </source>
</evidence>
<dbReference type="RefSeq" id="XP_025435379.1">
    <property type="nucleotide sequence ID" value="XM_025580089.1"/>
</dbReference>